<evidence type="ECO:0000313" key="2">
    <source>
        <dbReference type="EMBL" id="CAA9580807.1"/>
    </source>
</evidence>
<feature type="compositionally biased region" description="Basic and acidic residues" evidence="1">
    <location>
        <begin position="83"/>
        <end position="103"/>
    </location>
</feature>
<proteinExistence type="predicted"/>
<sequence>MDAEADRRQAGEGTVTEFPTAFVETTPADRAGWEEALAAESTEGGDVASPRQGADLPTVVPEYEEEHPPGPPSDPDDLSIADLRPEVEGETTAERARREGTAG</sequence>
<gene>
    <name evidence="2" type="ORF">AVDCRST_MAG19-3942</name>
</gene>
<evidence type="ECO:0000256" key="1">
    <source>
        <dbReference type="SAM" id="MobiDB-lite"/>
    </source>
</evidence>
<dbReference type="AlphaFoldDB" id="A0A6J4VKN6"/>
<reference evidence="2" key="1">
    <citation type="submission" date="2020-02" db="EMBL/GenBank/DDBJ databases">
        <authorList>
            <person name="Meier V. D."/>
        </authorList>
    </citation>
    <scope>NUCLEOTIDE SEQUENCE</scope>
    <source>
        <strain evidence="2">AVDCRST_MAG19</strain>
    </source>
</reference>
<feature type="region of interest" description="Disordered" evidence="1">
    <location>
        <begin position="1"/>
        <end position="103"/>
    </location>
</feature>
<accession>A0A6J4VKN6</accession>
<name>A0A6J4VKN6_9BACT</name>
<feature type="compositionally biased region" description="Basic and acidic residues" evidence="1">
    <location>
        <begin position="1"/>
        <end position="10"/>
    </location>
</feature>
<protein>
    <submittedName>
        <fullName evidence="2">Uncharacterized protein</fullName>
    </submittedName>
</protein>
<dbReference type="EMBL" id="CADCWL010000220">
    <property type="protein sequence ID" value="CAA9580807.1"/>
    <property type="molecule type" value="Genomic_DNA"/>
</dbReference>
<organism evidence="2">
    <name type="scientific">uncultured Thermomicrobiales bacterium</name>
    <dbReference type="NCBI Taxonomy" id="1645740"/>
    <lineage>
        <taxon>Bacteria</taxon>
        <taxon>Pseudomonadati</taxon>
        <taxon>Thermomicrobiota</taxon>
        <taxon>Thermomicrobia</taxon>
        <taxon>Thermomicrobiales</taxon>
        <taxon>environmental samples</taxon>
    </lineage>
</organism>